<dbReference type="AlphaFoldDB" id="A0A5J4ZUY2"/>
<organism evidence="2 3">
    <name type="scientific">Nyssa sinensis</name>
    <dbReference type="NCBI Taxonomy" id="561372"/>
    <lineage>
        <taxon>Eukaryota</taxon>
        <taxon>Viridiplantae</taxon>
        <taxon>Streptophyta</taxon>
        <taxon>Embryophyta</taxon>
        <taxon>Tracheophyta</taxon>
        <taxon>Spermatophyta</taxon>
        <taxon>Magnoliopsida</taxon>
        <taxon>eudicotyledons</taxon>
        <taxon>Gunneridae</taxon>
        <taxon>Pentapetalae</taxon>
        <taxon>asterids</taxon>
        <taxon>Cornales</taxon>
        <taxon>Nyssaceae</taxon>
        <taxon>Nyssa</taxon>
    </lineage>
</organism>
<dbReference type="GO" id="GO:0046983">
    <property type="term" value="F:protein dimerization activity"/>
    <property type="evidence" value="ECO:0007669"/>
    <property type="project" value="InterPro"/>
</dbReference>
<evidence type="ECO:0000313" key="3">
    <source>
        <dbReference type="Proteomes" id="UP000325577"/>
    </source>
</evidence>
<reference evidence="2 3" key="1">
    <citation type="submission" date="2019-09" db="EMBL/GenBank/DDBJ databases">
        <title>A chromosome-level genome assembly of the Chinese tupelo Nyssa sinensis.</title>
        <authorList>
            <person name="Yang X."/>
            <person name="Kang M."/>
            <person name="Yang Y."/>
            <person name="Xiong H."/>
            <person name="Wang M."/>
            <person name="Zhang Z."/>
            <person name="Wang Z."/>
            <person name="Wu H."/>
            <person name="Ma T."/>
            <person name="Liu J."/>
            <person name="Xi Z."/>
        </authorList>
    </citation>
    <scope>NUCLEOTIDE SEQUENCE [LARGE SCALE GENOMIC DNA]</scope>
    <source>
        <strain evidence="2">J267</strain>
        <tissue evidence="2">Leaf</tissue>
    </source>
</reference>
<name>A0A5J4ZUY2_9ASTE</name>
<dbReference type="SUPFAM" id="SSF53098">
    <property type="entry name" value="Ribonuclease H-like"/>
    <property type="match status" value="1"/>
</dbReference>
<feature type="domain" description="HAT C-terminal dimerisation" evidence="1">
    <location>
        <begin position="32"/>
        <end position="114"/>
    </location>
</feature>
<dbReference type="InterPro" id="IPR008906">
    <property type="entry name" value="HATC_C_dom"/>
</dbReference>
<dbReference type="InterPro" id="IPR012337">
    <property type="entry name" value="RNaseH-like_sf"/>
</dbReference>
<keyword evidence="3" id="KW-1185">Reference proteome</keyword>
<dbReference type="Pfam" id="PF05699">
    <property type="entry name" value="Dimer_Tnp_hAT"/>
    <property type="match status" value="1"/>
</dbReference>
<dbReference type="PANTHER" id="PTHR23272">
    <property type="entry name" value="BED FINGER-RELATED"/>
    <property type="match status" value="1"/>
</dbReference>
<gene>
    <name evidence="2" type="ORF">F0562_013094</name>
</gene>
<evidence type="ECO:0000259" key="1">
    <source>
        <dbReference type="Pfam" id="PF05699"/>
    </source>
</evidence>
<dbReference type="PANTHER" id="PTHR23272:SF179">
    <property type="entry name" value="ZINC FINGER BED DOMAIN-CONTAINING PROTEIN RICESLEEPER 2-LIKE ISOFORM X1"/>
    <property type="match status" value="1"/>
</dbReference>
<proteinExistence type="predicted"/>
<sequence>MRAAVQVRPSPSKIGCARLSSFDSSDVNVKSELDIYLEKQVLPRTLDFDILNWWKANGTKYLTLQRIAQDILAIPVSMVASESAFSTSGRLVIPHRSRLHPITLKALMCSKSWLWNEINGSLKQEGFTSIYDEDNSDDDNV</sequence>
<evidence type="ECO:0000313" key="2">
    <source>
        <dbReference type="EMBL" id="KAA8522545.1"/>
    </source>
</evidence>
<dbReference type="Proteomes" id="UP000325577">
    <property type="component" value="Linkage Group LG5"/>
</dbReference>
<dbReference type="EMBL" id="CM018048">
    <property type="protein sequence ID" value="KAA8522545.1"/>
    <property type="molecule type" value="Genomic_DNA"/>
</dbReference>
<protein>
    <recommendedName>
        <fullName evidence="1">HAT C-terminal dimerisation domain-containing protein</fullName>
    </recommendedName>
</protein>
<dbReference type="OrthoDB" id="1747213at2759"/>
<accession>A0A5J4ZUY2</accession>